<name>A0A9D2THX4_9MICO</name>
<feature type="transmembrane region" description="Helical" evidence="1">
    <location>
        <begin position="27"/>
        <end position="50"/>
    </location>
</feature>
<gene>
    <name evidence="2" type="ORF">H9932_13425</name>
</gene>
<dbReference type="Proteomes" id="UP000823854">
    <property type="component" value="Unassembled WGS sequence"/>
</dbReference>
<comment type="caution">
    <text evidence="2">The sequence shown here is derived from an EMBL/GenBank/DDBJ whole genome shotgun (WGS) entry which is preliminary data.</text>
</comment>
<reference evidence="2" key="1">
    <citation type="journal article" date="2021" name="PeerJ">
        <title>Extensive microbial diversity within the chicken gut microbiome revealed by metagenomics and culture.</title>
        <authorList>
            <person name="Gilroy R."/>
            <person name="Ravi A."/>
            <person name="Getino M."/>
            <person name="Pursley I."/>
            <person name="Horton D.L."/>
            <person name="Alikhan N.F."/>
            <person name="Baker D."/>
            <person name="Gharbi K."/>
            <person name="Hall N."/>
            <person name="Watson M."/>
            <person name="Adriaenssens E.M."/>
            <person name="Foster-Nyarko E."/>
            <person name="Jarju S."/>
            <person name="Secka A."/>
            <person name="Antonio M."/>
            <person name="Oren A."/>
            <person name="Chaudhuri R.R."/>
            <person name="La Ragione R."/>
            <person name="Hildebrand F."/>
            <person name="Pallen M.J."/>
        </authorList>
    </citation>
    <scope>NUCLEOTIDE SEQUENCE</scope>
    <source>
        <strain evidence="2">CHK130-7132</strain>
    </source>
</reference>
<sequence>MSVLGAPMIGVMCLCFAAIVLPAVGKHLAFVAVPIGVLCFIPLIICRLSFIPIPDAVYPKWARPIRHADEQSVKDADAWLRAHRQRHP</sequence>
<accession>A0A9D2THX4</accession>
<keyword evidence="1" id="KW-0812">Transmembrane</keyword>
<evidence type="ECO:0000313" key="3">
    <source>
        <dbReference type="Proteomes" id="UP000823854"/>
    </source>
</evidence>
<keyword evidence="1" id="KW-0472">Membrane</keyword>
<protein>
    <submittedName>
        <fullName evidence="2">Uncharacterized protein</fullName>
    </submittedName>
</protein>
<organism evidence="2 3">
    <name type="scientific">Candidatus Brachybacterium intestinipullorum</name>
    <dbReference type="NCBI Taxonomy" id="2838512"/>
    <lineage>
        <taxon>Bacteria</taxon>
        <taxon>Bacillati</taxon>
        <taxon>Actinomycetota</taxon>
        <taxon>Actinomycetes</taxon>
        <taxon>Micrococcales</taxon>
        <taxon>Dermabacteraceae</taxon>
        <taxon>Brachybacterium</taxon>
    </lineage>
</organism>
<dbReference type="AlphaFoldDB" id="A0A9D2THX4"/>
<reference evidence="2" key="2">
    <citation type="submission" date="2021-04" db="EMBL/GenBank/DDBJ databases">
        <authorList>
            <person name="Gilroy R."/>
        </authorList>
    </citation>
    <scope>NUCLEOTIDE SEQUENCE</scope>
    <source>
        <strain evidence="2">CHK130-7132</strain>
    </source>
</reference>
<keyword evidence="1" id="KW-1133">Transmembrane helix</keyword>
<dbReference type="EMBL" id="DWWC01000282">
    <property type="protein sequence ID" value="HJC70659.1"/>
    <property type="molecule type" value="Genomic_DNA"/>
</dbReference>
<proteinExistence type="predicted"/>
<evidence type="ECO:0000256" key="1">
    <source>
        <dbReference type="SAM" id="Phobius"/>
    </source>
</evidence>
<evidence type="ECO:0000313" key="2">
    <source>
        <dbReference type="EMBL" id="HJC70659.1"/>
    </source>
</evidence>